<name>A0A3D8IXE6_9HELI</name>
<dbReference type="EMBL" id="NXLU01000001">
    <property type="protein sequence ID" value="RDU69932.1"/>
    <property type="molecule type" value="Genomic_DNA"/>
</dbReference>
<accession>A0A3D8IXE6</accession>
<sequence>MAEIKIQNLSFCYAGERVLENICLQIHQGDFLGIIGANGGGKSTLLKLILGLLPCNQNIYNSFSHIGYVPQHTSANPFFPLRVFECVLMGALSPIGQYTQSHRQRALESMQILKIEHLKDKKMQELSGGQRQKALIARAICTQAPLIILDEPTASLDHSSTQEIFSLLHHLNSLGITIVTICHDLELLLEVSTHIAHLQKTLSLYTIPKESQQLIEDFGCKHHLRGECDA</sequence>
<organism evidence="6 7">
    <name type="scientific">Helicobacter cholecystus</name>
    <dbReference type="NCBI Taxonomy" id="45498"/>
    <lineage>
        <taxon>Bacteria</taxon>
        <taxon>Pseudomonadati</taxon>
        <taxon>Campylobacterota</taxon>
        <taxon>Epsilonproteobacteria</taxon>
        <taxon>Campylobacterales</taxon>
        <taxon>Helicobacteraceae</taxon>
        <taxon>Helicobacter</taxon>
    </lineage>
</organism>
<dbReference type="PANTHER" id="PTHR42734:SF17">
    <property type="entry name" value="METAL TRANSPORT SYSTEM ATP-BINDING PROTEIN TM_0124-RELATED"/>
    <property type="match status" value="1"/>
</dbReference>
<keyword evidence="3" id="KW-0547">Nucleotide-binding</keyword>
<dbReference type="PROSITE" id="PS00211">
    <property type="entry name" value="ABC_TRANSPORTER_1"/>
    <property type="match status" value="1"/>
</dbReference>
<proteinExistence type="inferred from homology"/>
<comment type="caution">
    <text evidence="6">The sequence shown here is derived from an EMBL/GenBank/DDBJ whole genome shotgun (WGS) entry which is preliminary data.</text>
</comment>
<dbReference type="InterPro" id="IPR050153">
    <property type="entry name" value="Metal_Ion_Import_ABC"/>
</dbReference>
<keyword evidence="4 6" id="KW-0067">ATP-binding</keyword>
<evidence type="ECO:0000256" key="1">
    <source>
        <dbReference type="ARBA" id="ARBA00005417"/>
    </source>
</evidence>
<evidence type="ECO:0000313" key="7">
    <source>
        <dbReference type="Proteomes" id="UP000257067"/>
    </source>
</evidence>
<comment type="similarity">
    <text evidence="1">Belongs to the ABC transporter superfamily.</text>
</comment>
<dbReference type="Proteomes" id="UP000257067">
    <property type="component" value="Unassembled WGS sequence"/>
</dbReference>
<dbReference type="SUPFAM" id="SSF52540">
    <property type="entry name" value="P-loop containing nucleoside triphosphate hydrolases"/>
    <property type="match status" value="1"/>
</dbReference>
<dbReference type="PROSITE" id="PS50893">
    <property type="entry name" value="ABC_TRANSPORTER_2"/>
    <property type="match status" value="1"/>
</dbReference>
<evidence type="ECO:0000256" key="4">
    <source>
        <dbReference type="ARBA" id="ARBA00022840"/>
    </source>
</evidence>
<dbReference type="Gene3D" id="3.40.50.300">
    <property type="entry name" value="P-loop containing nucleotide triphosphate hydrolases"/>
    <property type="match status" value="1"/>
</dbReference>
<evidence type="ECO:0000259" key="5">
    <source>
        <dbReference type="PROSITE" id="PS50893"/>
    </source>
</evidence>
<gene>
    <name evidence="6" type="ORF">CQA62_00520</name>
</gene>
<dbReference type="InterPro" id="IPR003439">
    <property type="entry name" value="ABC_transporter-like_ATP-bd"/>
</dbReference>
<feature type="domain" description="ABC transporter" evidence="5">
    <location>
        <begin position="4"/>
        <end position="225"/>
    </location>
</feature>
<dbReference type="RefSeq" id="WP_104723648.1">
    <property type="nucleotide sequence ID" value="NZ_FZNE01000002.1"/>
</dbReference>
<dbReference type="GO" id="GO:0005524">
    <property type="term" value="F:ATP binding"/>
    <property type="evidence" value="ECO:0007669"/>
    <property type="project" value="UniProtKB-KW"/>
</dbReference>
<dbReference type="InterPro" id="IPR003593">
    <property type="entry name" value="AAA+_ATPase"/>
</dbReference>
<dbReference type="GO" id="GO:0016887">
    <property type="term" value="F:ATP hydrolysis activity"/>
    <property type="evidence" value="ECO:0007669"/>
    <property type="project" value="InterPro"/>
</dbReference>
<dbReference type="AlphaFoldDB" id="A0A3D8IXE6"/>
<dbReference type="SMART" id="SM00382">
    <property type="entry name" value="AAA"/>
    <property type="match status" value="1"/>
</dbReference>
<reference evidence="6 7" key="1">
    <citation type="submission" date="2018-04" db="EMBL/GenBank/DDBJ databases">
        <title>Novel Campyloabacter and Helicobacter Species and Strains.</title>
        <authorList>
            <person name="Mannion A.J."/>
            <person name="Shen Z."/>
            <person name="Fox J.G."/>
        </authorList>
    </citation>
    <scope>NUCLEOTIDE SEQUENCE [LARGE SCALE GENOMIC DNA]</scope>
    <source>
        <strain evidence="6 7">ATCC 700242</strain>
    </source>
</reference>
<keyword evidence="7" id="KW-1185">Reference proteome</keyword>
<evidence type="ECO:0000256" key="3">
    <source>
        <dbReference type="ARBA" id="ARBA00022741"/>
    </source>
</evidence>
<keyword evidence="2" id="KW-0813">Transport</keyword>
<dbReference type="OrthoDB" id="9806726at2"/>
<protein>
    <submittedName>
        <fullName evidence="6">Metal ABC transporter ATP-binding protein</fullName>
    </submittedName>
</protein>
<evidence type="ECO:0000313" key="6">
    <source>
        <dbReference type="EMBL" id="RDU69932.1"/>
    </source>
</evidence>
<dbReference type="Pfam" id="PF00005">
    <property type="entry name" value="ABC_tran"/>
    <property type="match status" value="1"/>
</dbReference>
<dbReference type="PANTHER" id="PTHR42734">
    <property type="entry name" value="METAL TRANSPORT SYSTEM ATP-BINDING PROTEIN TM_0124-RELATED"/>
    <property type="match status" value="1"/>
</dbReference>
<evidence type="ECO:0000256" key="2">
    <source>
        <dbReference type="ARBA" id="ARBA00022448"/>
    </source>
</evidence>
<dbReference type="InterPro" id="IPR027417">
    <property type="entry name" value="P-loop_NTPase"/>
</dbReference>
<dbReference type="InterPro" id="IPR017871">
    <property type="entry name" value="ABC_transporter-like_CS"/>
</dbReference>